<dbReference type="SUPFAM" id="SSF53092">
    <property type="entry name" value="Creatinase/prolidase N-terminal domain"/>
    <property type="match status" value="1"/>
</dbReference>
<keyword evidence="3" id="KW-0378">Hydrolase</keyword>
<dbReference type="PANTHER" id="PTHR46112">
    <property type="entry name" value="AMINOPEPTIDASE"/>
    <property type="match status" value="1"/>
</dbReference>
<dbReference type="Pfam" id="PF00557">
    <property type="entry name" value="Peptidase_M24"/>
    <property type="match status" value="1"/>
</dbReference>
<dbReference type="InterPro" id="IPR000994">
    <property type="entry name" value="Pept_M24"/>
</dbReference>
<sequence>MRQHNMDQMVISDPSTIFYLTGKFVASGARLFALCLDTQGACTFFINSLQTDYAPLAEGAEIVWYTDSDDSIQILAKKIRTGGTVGIDKNWPSSFLLRLMAAADAKYVLNSGIIDYIRMVKDDGEIQLMRETQAVNEKVISEMFQYVSPELTEQKHHRMLHEMYCAHGADGYNIIGVVAYGKSCGYAHHKPDGTTPVAGDCIMIDAGARLNGYRSDMTRTVFYKSVSDEMRNIYEVVKEAQLTAMDAIKPGMRFCDIDKIGRDIITKYGYGEYFTHRIGHNIGIDGHEFPDVGGANTMEVLPNMTFSVEPGIYIPNLGGVRIEDLVAVTENGYECLNKMSKDLRII</sequence>
<dbReference type="Gene3D" id="3.90.230.10">
    <property type="entry name" value="Creatinase/methionine aminopeptidase superfamily"/>
    <property type="match status" value="1"/>
</dbReference>
<dbReference type="Gene3D" id="3.40.350.10">
    <property type="entry name" value="Creatinase/prolidase N-terminal domain"/>
    <property type="match status" value="1"/>
</dbReference>
<comment type="caution">
    <text evidence="3">The sequence shown here is derived from an EMBL/GenBank/DDBJ whole genome shotgun (WGS) entry which is preliminary data.</text>
</comment>
<organism evidence="3 4">
    <name type="scientific">Enterocloster citroniae</name>
    <dbReference type="NCBI Taxonomy" id="358743"/>
    <lineage>
        <taxon>Bacteria</taxon>
        <taxon>Bacillati</taxon>
        <taxon>Bacillota</taxon>
        <taxon>Clostridia</taxon>
        <taxon>Lachnospirales</taxon>
        <taxon>Lachnospiraceae</taxon>
        <taxon>Enterocloster</taxon>
    </lineage>
</organism>
<dbReference type="GO" id="GO:0102009">
    <property type="term" value="F:proline dipeptidase activity"/>
    <property type="evidence" value="ECO:0007669"/>
    <property type="project" value="UniProtKB-EC"/>
</dbReference>
<feature type="domain" description="Peptidase M24" evidence="1">
    <location>
        <begin position="128"/>
        <end position="330"/>
    </location>
</feature>
<feature type="domain" description="Creatinase N-terminal" evidence="2">
    <location>
        <begin position="1"/>
        <end position="120"/>
    </location>
</feature>
<dbReference type="EMBL" id="JBEPLZ010000009">
    <property type="protein sequence ID" value="MET3571185.1"/>
    <property type="molecule type" value="Genomic_DNA"/>
</dbReference>
<evidence type="ECO:0000259" key="2">
    <source>
        <dbReference type="Pfam" id="PF01321"/>
    </source>
</evidence>
<reference evidence="3 4" key="1">
    <citation type="submission" date="2024-06" db="EMBL/GenBank/DDBJ databases">
        <title>Genomic Encyclopedia of Type Strains, Phase IV (KMG-IV): sequencing the most valuable type-strain genomes for metagenomic binning, comparative biology and taxonomic classification.</title>
        <authorList>
            <person name="Goeker M."/>
        </authorList>
    </citation>
    <scope>NUCLEOTIDE SEQUENCE [LARGE SCALE GENOMIC DNA]</scope>
    <source>
        <strain evidence="3 4">DSM 19261</strain>
    </source>
</reference>
<keyword evidence="3" id="KW-0645">Protease</keyword>
<dbReference type="Pfam" id="PF01321">
    <property type="entry name" value="Creatinase_N"/>
    <property type="match status" value="1"/>
</dbReference>
<gene>
    <name evidence="3" type="ORF">ABID13_002830</name>
</gene>
<evidence type="ECO:0000313" key="4">
    <source>
        <dbReference type="Proteomes" id="UP001549200"/>
    </source>
</evidence>
<accession>A0ABV2FYS4</accession>
<keyword evidence="4" id="KW-1185">Reference proteome</keyword>
<evidence type="ECO:0000313" key="3">
    <source>
        <dbReference type="EMBL" id="MET3571185.1"/>
    </source>
</evidence>
<dbReference type="PANTHER" id="PTHR46112:SF3">
    <property type="entry name" value="AMINOPEPTIDASE YPDF"/>
    <property type="match status" value="1"/>
</dbReference>
<dbReference type="SUPFAM" id="SSF55920">
    <property type="entry name" value="Creatinase/aminopeptidase"/>
    <property type="match status" value="1"/>
</dbReference>
<name>A0ABV2FYS4_9FIRM</name>
<keyword evidence="3" id="KW-0224">Dipeptidase</keyword>
<evidence type="ECO:0000259" key="1">
    <source>
        <dbReference type="Pfam" id="PF00557"/>
    </source>
</evidence>
<dbReference type="InterPro" id="IPR000587">
    <property type="entry name" value="Creatinase_N"/>
</dbReference>
<dbReference type="Proteomes" id="UP001549200">
    <property type="component" value="Unassembled WGS sequence"/>
</dbReference>
<protein>
    <submittedName>
        <fullName evidence="3">Xaa-Pro dipeptidase</fullName>
        <ecNumber evidence="3">3.4.13.9</ecNumber>
    </submittedName>
</protein>
<dbReference type="EC" id="3.4.13.9" evidence="3"/>
<dbReference type="InterPro" id="IPR050659">
    <property type="entry name" value="Peptidase_M24B"/>
</dbReference>
<dbReference type="InterPro" id="IPR036005">
    <property type="entry name" value="Creatinase/aminopeptidase-like"/>
</dbReference>
<proteinExistence type="predicted"/>
<dbReference type="InterPro" id="IPR029149">
    <property type="entry name" value="Creatin/AminoP/Spt16_N"/>
</dbReference>